<organism evidence="1 2">
    <name type="scientific">Meloidogyne javanica</name>
    <name type="common">Root-knot nematode worm</name>
    <dbReference type="NCBI Taxonomy" id="6303"/>
    <lineage>
        <taxon>Eukaryota</taxon>
        <taxon>Metazoa</taxon>
        <taxon>Ecdysozoa</taxon>
        <taxon>Nematoda</taxon>
        <taxon>Chromadorea</taxon>
        <taxon>Rhabditida</taxon>
        <taxon>Tylenchina</taxon>
        <taxon>Tylenchomorpha</taxon>
        <taxon>Tylenchoidea</taxon>
        <taxon>Meloidogynidae</taxon>
        <taxon>Meloidogyninae</taxon>
        <taxon>Meloidogyne</taxon>
        <taxon>Meloidogyne incognita group</taxon>
    </lineage>
</organism>
<dbReference type="AlphaFoldDB" id="A0A915MTY2"/>
<protein>
    <submittedName>
        <fullName evidence="2">BESS domain-containing protein</fullName>
    </submittedName>
</protein>
<reference evidence="2" key="1">
    <citation type="submission" date="2022-11" db="UniProtKB">
        <authorList>
            <consortium name="WormBaseParasite"/>
        </authorList>
    </citation>
    <scope>IDENTIFICATION</scope>
</reference>
<keyword evidence="1" id="KW-1185">Reference proteome</keyword>
<name>A0A915MTY2_MELJA</name>
<dbReference type="Proteomes" id="UP000887561">
    <property type="component" value="Unplaced"/>
</dbReference>
<proteinExistence type="predicted"/>
<evidence type="ECO:0000313" key="2">
    <source>
        <dbReference type="WBParaSite" id="scaffold49862_cov399.g25019"/>
    </source>
</evidence>
<dbReference type="WBParaSite" id="scaffold49862_cov399.g25019">
    <property type="protein sequence ID" value="scaffold49862_cov399.g25019"/>
    <property type="gene ID" value="scaffold49862_cov399.g25019"/>
</dbReference>
<sequence>MIEVSLEQKDALLSLSGRELLPKSMSKENFELIERLLPVLKLFDDETRRVNSDLLLNLAMLVDPRFKYDSRFKSFEEWKLLEKQLIDYAYENHKKKSNKDIESLSSDQDMEDIDNISLNSFDVDSSREISDIWNIGQNQPDFNTRCESADDVKQKFIDEFKAFFIL</sequence>
<accession>A0A915MTY2</accession>
<evidence type="ECO:0000313" key="1">
    <source>
        <dbReference type="Proteomes" id="UP000887561"/>
    </source>
</evidence>